<evidence type="ECO:0000313" key="1">
    <source>
        <dbReference type="EMBL" id="CAD6491638.1"/>
    </source>
</evidence>
<protein>
    <submittedName>
        <fullName evidence="1">Uncharacterized protein</fullName>
    </submittedName>
</protein>
<sequence>METQKIRVTGGAGFMGSNLVRELVDSECCAFDSNVLCSTLKHPIDNFHLISNVLMESVKRQIGKR</sequence>
<reference evidence="1" key="1">
    <citation type="submission" date="2020-10" db="EMBL/GenBank/DDBJ databases">
        <authorList>
            <person name="Hahn C.J."/>
            <person name="Laso-Perez R."/>
            <person name="Vulcano F."/>
            <person name="Vaziourakis K.-M."/>
            <person name="Stokke R."/>
            <person name="Steen I.H."/>
            <person name="Teske A."/>
            <person name="Boetius A."/>
            <person name="Liebeke M."/>
            <person name="Amann R."/>
            <person name="Knittel K."/>
        </authorList>
    </citation>
    <scope>NUCLEOTIDE SEQUENCE</scope>
    <source>
        <strain evidence="1">Gfbio:e3339647-f889-4370-9287-4fb5cb688e4c:AG394J04_GoMArc1</strain>
    </source>
</reference>
<dbReference type="SUPFAM" id="SSF51735">
    <property type="entry name" value="NAD(P)-binding Rossmann-fold domains"/>
    <property type="match status" value="1"/>
</dbReference>
<evidence type="ECO:0000313" key="2">
    <source>
        <dbReference type="Proteomes" id="UP000603056"/>
    </source>
</evidence>
<proteinExistence type="predicted"/>
<dbReference type="Gene3D" id="3.40.50.720">
    <property type="entry name" value="NAD(P)-binding Rossmann-like Domain"/>
    <property type="match status" value="1"/>
</dbReference>
<gene>
    <name evidence="1" type="ORF">FFODKBPE_00179</name>
</gene>
<dbReference type="InterPro" id="IPR036291">
    <property type="entry name" value="NAD(P)-bd_dom_sf"/>
</dbReference>
<name>A0A811T6Z6_9EURY</name>
<organism evidence="1 2">
    <name type="scientific">Candidatus Argoarchaeum ethanivorans</name>
    <dbReference type="NCBI Taxonomy" id="2608793"/>
    <lineage>
        <taxon>Archaea</taxon>
        <taxon>Methanobacteriati</taxon>
        <taxon>Methanobacteriota</taxon>
        <taxon>Stenosarchaea group</taxon>
        <taxon>Methanomicrobia</taxon>
        <taxon>Methanosarcinales</taxon>
        <taxon>Methanosarcinales incertae sedis</taxon>
        <taxon>GOM Arc I cluster</taxon>
        <taxon>Candidatus Argoarchaeum</taxon>
    </lineage>
</organism>
<dbReference type="EMBL" id="CAJHIP010000004">
    <property type="protein sequence ID" value="CAD6491638.1"/>
    <property type="molecule type" value="Genomic_DNA"/>
</dbReference>
<dbReference type="AlphaFoldDB" id="A0A811T6Z6"/>
<comment type="caution">
    <text evidence="1">The sequence shown here is derived from an EMBL/GenBank/DDBJ whole genome shotgun (WGS) entry which is preliminary data.</text>
</comment>
<accession>A0A811T6Z6</accession>
<dbReference type="Proteomes" id="UP000603056">
    <property type="component" value="Unassembled WGS sequence"/>
</dbReference>